<dbReference type="RefSeq" id="WP_131583084.1">
    <property type="nucleotide sequence ID" value="NZ_SJZJ01000011.1"/>
</dbReference>
<dbReference type="InterPro" id="IPR015813">
    <property type="entry name" value="Pyrv/PenolPyrv_kinase-like_dom"/>
</dbReference>
<feature type="binding site" evidence="5">
    <location>
        <position position="139"/>
    </location>
    <ligand>
        <name>Mg(2+)</name>
        <dbReference type="ChEBI" id="CHEBI:18420"/>
    </ligand>
</feature>
<organism evidence="8 9">
    <name type="scientific">Nocardioides jejuensis</name>
    <dbReference type="NCBI Taxonomy" id="2502782"/>
    <lineage>
        <taxon>Bacteria</taxon>
        <taxon>Bacillati</taxon>
        <taxon>Actinomycetota</taxon>
        <taxon>Actinomycetes</taxon>
        <taxon>Propionibacteriales</taxon>
        <taxon>Nocardioidaceae</taxon>
        <taxon>Nocardioides</taxon>
    </lineage>
</organism>
<evidence type="ECO:0000313" key="8">
    <source>
        <dbReference type="EMBL" id="TCJ28349.1"/>
    </source>
</evidence>
<feature type="compositionally biased region" description="Basic and acidic residues" evidence="6">
    <location>
        <begin position="10"/>
        <end position="22"/>
    </location>
</feature>
<dbReference type="Proteomes" id="UP000295453">
    <property type="component" value="Unassembled WGS sequence"/>
</dbReference>
<evidence type="ECO:0000256" key="1">
    <source>
        <dbReference type="ARBA" id="ARBA00001946"/>
    </source>
</evidence>
<evidence type="ECO:0000256" key="6">
    <source>
        <dbReference type="SAM" id="MobiDB-lite"/>
    </source>
</evidence>
<feature type="domain" description="HpcH/HpaI aldolase/citrate lyase" evidence="7">
    <location>
        <begin position="44"/>
        <end position="229"/>
    </location>
</feature>
<comment type="cofactor">
    <cofactor evidence="1">
        <name>Mg(2+)</name>
        <dbReference type="ChEBI" id="CHEBI:18420"/>
    </cofactor>
</comment>
<dbReference type="AlphaFoldDB" id="A0A4R1CBQ6"/>
<dbReference type="PIRSF" id="PIRSF015582">
    <property type="entry name" value="Cit_lyase_B"/>
    <property type="match status" value="1"/>
</dbReference>
<dbReference type="Gene3D" id="3.20.20.60">
    <property type="entry name" value="Phosphoenolpyruvate-binding domains"/>
    <property type="match status" value="1"/>
</dbReference>
<dbReference type="PANTHER" id="PTHR32308:SF10">
    <property type="entry name" value="CITRATE LYASE SUBUNIT BETA"/>
    <property type="match status" value="1"/>
</dbReference>
<sequence length="295" mass="31339">MSPSVDALDLDTRRSTREGHRVDPAHARSWQLVNALHVDRFDAAQLGHADAVILDIEDAVDDSQKDAARGHVLDWFGAGGSAWVRINDVTTPFWEDDVAALAGHAGLKGVILAKAEAPDQVVATFDRLGAKAPVVPLVESAVGIESAVAVAQARGAFRLAFGGGDYRKDTGAENTPLAMAYPRSRLVVASRIGGLTGPVDQPTISTQHAVVREHCADAVSLGMTGKLCLDREQPALINEEMSPSAADVAWAFDFLASFEAEGGVIKDGSYKPRIARATIIKERAAIYRIAPPTSE</sequence>
<accession>A0A4R1CBQ6</accession>
<feature type="binding site" evidence="5">
    <location>
        <position position="165"/>
    </location>
    <ligand>
        <name>Mg(2+)</name>
        <dbReference type="ChEBI" id="CHEBI:18420"/>
    </ligand>
</feature>
<feature type="binding site" evidence="4">
    <location>
        <position position="139"/>
    </location>
    <ligand>
        <name>substrate</name>
    </ligand>
</feature>
<feature type="binding site" evidence="4">
    <location>
        <position position="85"/>
    </location>
    <ligand>
        <name>substrate</name>
    </ligand>
</feature>
<evidence type="ECO:0000256" key="5">
    <source>
        <dbReference type="PIRSR" id="PIRSR015582-2"/>
    </source>
</evidence>
<comment type="caution">
    <text evidence="8">The sequence shown here is derived from an EMBL/GenBank/DDBJ whole genome shotgun (WGS) entry which is preliminary data.</text>
</comment>
<name>A0A4R1CBQ6_9ACTN</name>
<dbReference type="OrthoDB" id="4322898at2"/>
<evidence type="ECO:0000313" key="9">
    <source>
        <dbReference type="Proteomes" id="UP000295453"/>
    </source>
</evidence>
<evidence type="ECO:0000256" key="3">
    <source>
        <dbReference type="ARBA" id="ARBA00022842"/>
    </source>
</evidence>
<dbReference type="PANTHER" id="PTHR32308">
    <property type="entry name" value="LYASE BETA SUBUNIT, PUTATIVE (AFU_ORTHOLOGUE AFUA_4G13030)-RELATED"/>
    <property type="match status" value="1"/>
</dbReference>
<protein>
    <submittedName>
        <fullName evidence="8">CoA ester lyase</fullName>
    </submittedName>
</protein>
<dbReference type="InterPro" id="IPR011206">
    <property type="entry name" value="Citrate_lyase_beta/mcl1/mcl2"/>
</dbReference>
<dbReference type="GO" id="GO:0000287">
    <property type="term" value="F:magnesium ion binding"/>
    <property type="evidence" value="ECO:0007669"/>
    <property type="project" value="TreeGrafter"/>
</dbReference>
<reference evidence="8 9" key="1">
    <citation type="submission" date="2019-03" db="EMBL/GenBank/DDBJ databases">
        <authorList>
            <person name="Kim M.K.M."/>
        </authorList>
    </citation>
    <scope>NUCLEOTIDE SEQUENCE [LARGE SCALE GENOMIC DNA]</scope>
    <source>
        <strain evidence="8 9">18JY15-6</strain>
    </source>
</reference>
<keyword evidence="8" id="KW-0456">Lyase</keyword>
<dbReference type="EMBL" id="SJZJ01000011">
    <property type="protein sequence ID" value="TCJ28349.1"/>
    <property type="molecule type" value="Genomic_DNA"/>
</dbReference>
<dbReference type="GO" id="GO:0016829">
    <property type="term" value="F:lyase activity"/>
    <property type="evidence" value="ECO:0007669"/>
    <property type="project" value="UniProtKB-KW"/>
</dbReference>
<gene>
    <name evidence="8" type="ORF">EPD65_08415</name>
</gene>
<keyword evidence="2 5" id="KW-0479">Metal-binding</keyword>
<dbReference type="InterPro" id="IPR005000">
    <property type="entry name" value="Aldolase/citrate-lyase_domain"/>
</dbReference>
<proteinExistence type="predicted"/>
<dbReference type="GO" id="GO:0006107">
    <property type="term" value="P:oxaloacetate metabolic process"/>
    <property type="evidence" value="ECO:0007669"/>
    <property type="project" value="TreeGrafter"/>
</dbReference>
<feature type="region of interest" description="Disordered" evidence="6">
    <location>
        <begin position="1"/>
        <end position="22"/>
    </location>
</feature>
<dbReference type="InterPro" id="IPR040442">
    <property type="entry name" value="Pyrv_kinase-like_dom_sf"/>
</dbReference>
<evidence type="ECO:0000259" key="7">
    <source>
        <dbReference type="Pfam" id="PF03328"/>
    </source>
</evidence>
<dbReference type="SUPFAM" id="SSF51621">
    <property type="entry name" value="Phosphoenolpyruvate/pyruvate domain"/>
    <property type="match status" value="1"/>
</dbReference>
<dbReference type="Pfam" id="PF03328">
    <property type="entry name" value="HpcH_HpaI"/>
    <property type="match status" value="1"/>
</dbReference>
<evidence type="ECO:0000256" key="4">
    <source>
        <dbReference type="PIRSR" id="PIRSR015582-1"/>
    </source>
</evidence>
<evidence type="ECO:0000256" key="2">
    <source>
        <dbReference type="ARBA" id="ARBA00022723"/>
    </source>
</evidence>
<keyword evidence="9" id="KW-1185">Reference proteome</keyword>
<keyword evidence="3 5" id="KW-0460">Magnesium</keyword>